<name>A0A0K1IVA7_HALGI</name>
<dbReference type="AlphaFoldDB" id="A0A0K1IVA7"/>
<accession>A0A0K1IVA7</accession>
<dbReference type="PATRIC" id="fig|35746.4.peg.2541"/>
<dbReference type="Proteomes" id="UP000066124">
    <property type="component" value="Chromosome"/>
</dbReference>
<dbReference type="InterPro" id="IPR022028">
    <property type="entry name" value="DUF3604"/>
</dbReference>
<organism evidence="1 2">
    <name type="scientific">Haloferax gibbonsii</name>
    <dbReference type="NCBI Taxonomy" id="35746"/>
    <lineage>
        <taxon>Archaea</taxon>
        <taxon>Methanobacteriati</taxon>
        <taxon>Methanobacteriota</taxon>
        <taxon>Stenosarchaea group</taxon>
        <taxon>Halobacteria</taxon>
        <taxon>Halobacteriales</taxon>
        <taxon>Haloferacaceae</taxon>
        <taxon>Haloferax</taxon>
    </lineage>
</organism>
<dbReference type="InterPro" id="IPR016195">
    <property type="entry name" value="Pol/histidinol_Pase-like"/>
</dbReference>
<dbReference type="SUPFAM" id="SSF89550">
    <property type="entry name" value="PHP domain-like"/>
    <property type="match status" value="1"/>
</dbReference>
<dbReference type="RefSeq" id="WP_050459582.1">
    <property type="nucleotide sequence ID" value="NZ_CP011947.1"/>
</dbReference>
<sequence>MFDAEPTGTLGKFAETMRVFAERRPSVRDLLRSRTGSLDRVHAVLPSTVAVGESLDLTVQVWDEYERLHGAYDGDLRVSATDDAATYPERVSLAGDDEGYVRLADAVSFETPSVHYLTFSRPGFDERYVSNPVSVSADAPDERVYWGDIHLHSRLSDGTGSLQKGYRFGRDAMALDVVAYTDHDTMGFFIPPSLQRALMHGWYFERSRRVADRFYDPDEFVTLVGYEWTKQPNCGGHVNVYFEDADDAVLLDSRGGTTDTYEKLWSRLREFESTRDSRVVTIPHHPTERMYPFDFSAVEYDDELAPLVEVYSQWGSGELPGDEGNPFPLAMGRGETDEPGHFVRDALSMGHRVGLVAGADYHGPHPGHSLIHADPHLPSVREWVEDGVGWSSIWRVWNERSYPGGLSAFRAPELTREAVFESLRSRRVYGTTQPHRILASLSVGGVEPGENDSSLRLDARDEPREVDVEVAGTAPLERVEIVKNGETWRSQAITSDPDAPLSAYTTSVSWTDGDPVEGTVWDDDRRSAADAYYLRVTQVPRDCEFPGTAWVGPVWVEPPD</sequence>
<dbReference type="Pfam" id="PF12228">
    <property type="entry name" value="DUF3604"/>
    <property type="match status" value="1"/>
</dbReference>
<evidence type="ECO:0008006" key="3">
    <source>
        <dbReference type="Google" id="ProtNLM"/>
    </source>
</evidence>
<protein>
    <recommendedName>
        <fullName evidence="3">DUF3604 domain-containing protein</fullName>
    </recommendedName>
</protein>
<dbReference type="KEGG" id="hgi:ABY42_11735"/>
<proteinExistence type="predicted"/>
<dbReference type="Gene3D" id="3.20.20.140">
    <property type="entry name" value="Metal-dependent hydrolases"/>
    <property type="match status" value="1"/>
</dbReference>
<gene>
    <name evidence="1" type="ORF">ABY42_11735</name>
</gene>
<reference evidence="2" key="1">
    <citation type="journal article" date="2015" name="J. Biotechnol.">
        <title>Complete genome sequence of Haloferax gibbonsii strain ARA6, a potential producer of polyhydroxyalkanoates and halocins isolated from Araruama, Rio de Janeiro, Brasil.</title>
        <authorList>
            <person name="Pinto L.H."/>
            <person name="D'Alincourt Carvalho-Assef A.P."/>
            <person name="Vieira R.P."/>
            <person name="Clementino M.M."/>
            <person name="Albano R.M."/>
        </authorList>
    </citation>
    <scope>NUCLEOTIDE SEQUENCE [LARGE SCALE GENOMIC DNA]</scope>
    <source>
        <strain evidence="2">ARA6</strain>
    </source>
</reference>
<dbReference type="GeneID" id="25246635"/>
<evidence type="ECO:0000313" key="2">
    <source>
        <dbReference type="Proteomes" id="UP000066124"/>
    </source>
</evidence>
<dbReference type="EMBL" id="CP011947">
    <property type="protein sequence ID" value="AKU08369.1"/>
    <property type="molecule type" value="Genomic_DNA"/>
</dbReference>
<evidence type="ECO:0000313" key="1">
    <source>
        <dbReference type="EMBL" id="AKU08369.1"/>
    </source>
</evidence>